<feature type="non-terminal residue" evidence="5">
    <location>
        <position position="296"/>
    </location>
</feature>
<protein>
    <recommendedName>
        <fullName evidence="4">G domain-containing protein</fullName>
    </recommendedName>
</protein>
<organism evidence="5 6">
    <name type="scientific">Dentipellis fragilis</name>
    <dbReference type="NCBI Taxonomy" id="205917"/>
    <lineage>
        <taxon>Eukaryota</taxon>
        <taxon>Fungi</taxon>
        <taxon>Dikarya</taxon>
        <taxon>Basidiomycota</taxon>
        <taxon>Agaricomycotina</taxon>
        <taxon>Agaricomycetes</taxon>
        <taxon>Russulales</taxon>
        <taxon>Hericiaceae</taxon>
        <taxon>Dentipellis</taxon>
    </lineage>
</organism>
<evidence type="ECO:0000256" key="2">
    <source>
        <dbReference type="ARBA" id="ARBA00023134"/>
    </source>
</evidence>
<dbReference type="GO" id="GO:0003924">
    <property type="term" value="F:GTPase activity"/>
    <property type="evidence" value="ECO:0007669"/>
    <property type="project" value="TreeGrafter"/>
</dbReference>
<feature type="region of interest" description="Disordered" evidence="3">
    <location>
        <begin position="9"/>
        <end position="63"/>
    </location>
</feature>
<dbReference type="SUPFAM" id="SSF52540">
    <property type="entry name" value="P-loop containing nucleoside triphosphate hydrolases"/>
    <property type="match status" value="1"/>
</dbReference>
<accession>A0A4Y9XMK8</accession>
<feature type="compositionally biased region" description="Polar residues" evidence="3">
    <location>
        <begin position="38"/>
        <end position="47"/>
    </location>
</feature>
<dbReference type="PANTHER" id="PTHR45782:SF4">
    <property type="entry name" value="MITOCHONDRIAL RIBOSOME-ASSOCIATED GTPASE 1"/>
    <property type="match status" value="1"/>
</dbReference>
<dbReference type="STRING" id="205917.A0A4Y9XMK8"/>
<gene>
    <name evidence="5" type="ORF">EVG20_g11438</name>
</gene>
<dbReference type="GO" id="GO:0005525">
    <property type="term" value="F:GTP binding"/>
    <property type="evidence" value="ECO:0007669"/>
    <property type="project" value="UniProtKB-KW"/>
</dbReference>
<dbReference type="InterPro" id="IPR027417">
    <property type="entry name" value="P-loop_NTPase"/>
</dbReference>
<sequence>MCWALARYASGAPDDSDARRRRQRPSSANSALALRGTTRASAQGRATSNGHDNDNNNSNGGQVVRSLPTVAATNSEATHDLGNTRIGKLIFSSVAARTSTDTLRQARASLICKTRVSLPATMLSHVAFPALPAPASWYPGHMTQFARMLPALLTRTDVVLELRDARLPLTSINRTFEGALQRWRTERVRLSEQASATAPQAAPRVCERVVVFSKRDLVPEWGLQPFCDAMAAKFPDQRVFFASWNKPRDLKSLSNLLVSIAKSHPHMPEINVLVVGMPNVGKSTLLNALRNIGIPG</sequence>
<dbReference type="GO" id="GO:0032543">
    <property type="term" value="P:mitochondrial translation"/>
    <property type="evidence" value="ECO:0007669"/>
    <property type="project" value="TreeGrafter"/>
</dbReference>
<reference evidence="5 6" key="1">
    <citation type="submission" date="2019-02" db="EMBL/GenBank/DDBJ databases">
        <title>Genome sequencing of the rare red list fungi Dentipellis fragilis.</title>
        <authorList>
            <person name="Buettner E."/>
            <person name="Kellner H."/>
        </authorList>
    </citation>
    <scope>NUCLEOTIDE SEQUENCE [LARGE SCALE GENOMIC DNA]</scope>
    <source>
        <strain evidence="5 6">DSM 105465</strain>
    </source>
</reference>
<dbReference type="OrthoDB" id="269151at2759"/>
<proteinExistence type="predicted"/>
<evidence type="ECO:0000259" key="4">
    <source>
        <dbReference type="Pfam" id="PF01926"/>
    </source>
</evidence>
<keyword evidence="6" id="KW-1185">Reference proteome</keyword>
<evidence type="ECO:0000313" key="5">
    <source>
        <dbReference type="EMBL" id="TFY50583.1"/>
    </source>
</evidence>
<dbReference type="Pfam" id="PF01926">
    <property type="entry name" value="MMR_HSR1"/>
    <property type="match status" value="1"/>
</dbReference>
<feature type="domain" description="G" evidence="4">
    <location>
        <begin position="272"/>
        <end position="290"/>
    </location>
</feature>
<keyword evidence="1" id="KW-0547">Nucleotide-binding</keyword>
<dbReference type="InterPro" id="IPR006073">
    <property type="entry name" value="GTP-bd"/>
</dbReference>
<evidence type="ECO:0000256" key="3">
    <source>
        <dbReference type="SAM" id="MobiDB-lite"/>
    </source>
</evidence>
<evidence type="ECO:0000313" key="6">
    <source>
        <dbReference type="Proteomes" id="UP000298327"/>
    </source>
</evidence>
<dbReference type="EMBL" id="SEOQ01001774">
    <property type="protein sequence ID" value="TFY50583.1"/>
    <property type="molecule type" value="Genomic_DNA"/>
</dbReference>
<comment type="caution">
    <text evidence="5">The sequence shown here is derived from an EMBL/GenBank/DDBJ whole genome shotgun (WGS) entry which is preliminary data.</text>
</comment>
<evidence type="ECO:0000256" key="1">
    <source>
        <dbReference type="ARBA" id="ARBA00022741"/>
    </source>
</evidence>
<dbReference type="AlphaFoldDB" id="A0A4Y9XMK8"/>
<dbReference type="Proteomes" id="UP000298327">
    <property type="component" value="Unassembled WGS sequence"/>
</dbReference>
<name>A0A4Y9XMK8_9AGAM</name>
<dbReference type="PANTHER" id="PTHR45782">
    <property type="entry name" value="MITOCHONDRIAL RIBOSOME-ASSOCIATED GTPASE 1"/>
    <property type="match status" value="1"/>
</dbReference>
<dbReference type="GO" id="GO:0005739">
    <property type="term" value="C:mitochondrion"/>
    <property type="evidence" value="ECO:0007669"/>
    <property type="project" value="TreeGrafter"/>
</dbReference>
<keyword evidence="2" id="KW-0342">GTP-binding</keyword>
<dbReference type="Gene3D" id="3.40.50.300">
    <property type="entry name" value="P-loop containing nucleotide triphosphate hydrolases"/>
    <property type="match status" value="1"/>
</dbReference>